<organism evidence="1">
    <name type="scientific">Spodoptera frugiperda</name>
    <name type="common">Fall armyworm</name>
    <dbReference type="NCBI Taxonomy" id="7108"/>
    <lineage>
        <taxon>Eukaryota</taxon>
        <taxon>Metazoa</taxon>
        <taxon>Ecdysozoa</taxon>
        <taxon>Arthropoda</taxon>
        <taxon>Hexapoda</taxon>
        <taxon>Insecta</taxon>
        <taxon>Pterygota</taxon>
        <taxon>Neoptera</taxon>
        <taxon>Endopterygota</taxon>
        <taxon>Lepidoptera</taxon>
        <taxon>Glossata</taxon>
        <taxon>Ditrysia</taxon>
        <taxon>Noctuoidea</taxon>
        <taxon>Noctuidae</taxon>
        <taxon>Amphipyrinae</taxon>
        <taxon>Spodoptera</taxon>
    </lineage>
</organism>
<dbReference type="EMBL" id="ODYU01005551">
    <property type="protein sequence ID" value="SOQ46507.1"/>
    <property type="molecule type" value="Genomic_DNA"/>
</dbReference>
<proteinExistence type="predicted"/>
<gene>
    <name evidence="1" type="ORF">SFRICE_011748</name>
</gene>
<protein>
    <submittedName>
        <fullName evidence="1">SFRICE_011748</fullName>
    </submittedName>
</protein>
<sequence>MGRLDWSYHSGHGHGFTENRYETRWVNEQTYHLMVSNRRRPYTLETPETLQVRCWLFGGKEFKDCCSGIGDWQDWEAGNWASGNLTHTTKHNASVVSCRFSVRPRYHSGRAGPIFPIPDSSIIPVNEQTDHLMLSNRRHPWILETLEALQVSVVPRRFSVRPWYHYGRVGTAVSAETWFSHAYFREDSGKNHPMTSPALDEARRSVRLLLIKNHPVRSSAI</sequence>
<reference evidence="1" key="1">
    <citation type="submission" date="2016-07" db="EMBL/GenBank/DDBJ databases">
        <authorList>
            <person name="Bretaudeau A."/>
        </authorList>
    </citation>
    <scope>NUCLEOTIDE SEQUENCE</scope>
    <source>
        <strain evidence="1">Rice</strain>
        <tissue evidence="1">Whole body</tissue>
    </source>
</reference>
<evidence type="ECO:0000313" key="1">
    <source>
        <dbReference type="EMBL" id="SOQ46507.1"/>
    </source>
</evidence>
<name>A0A2H1W0F0_SPOFR</name>
<accession>A0A2H1W0F0</accession>
<dbReference type="AlphaFoldDB" id="A0A2H1W0F0"/>